<dbReference type="Pfam" id="PF01370">
    <property type="entry name" value="Epimerase"/>
    <property type="match status" value="1"/>
</dbReference>
<feature type="domain" description="NAD-dependent epimerase/dehydratase" evidence="1">
    <location>
        <begin position="3"/>
        <end position="65"/>
    </location>
</feature>
<keyword evidence="3" id="KW-1185">Reference proteome</keyword>
<reference evidence="2 3" key="1">
    <citation type="submission" date="2021-01" db="EMBL/GenBank/DDBJ databases">
        <title>Genomic Encyclopedia of Type Strains, Phase IV (KMG-IV): sequencing the most valuable type-strain genomes for metagenomic binning, comparative biology and taxonomic classification.</title>
        <authorList>
            <person name="Goeker M."/>
        </authorList>
    </citation>
    <scope>NUCLEOTIDE SEQUENCE [LARGE SCALE GENOMIC DNA]</scope>
    <source>
        <strain evidence="2 3">DSM 23711</strain>
    </source>
</reference>
<proteinExistence type="predicted"/>
<protein>
    <submittedName>
        <fullName evidence="2">UDP-glucose 4-epimerase</fullName>
    </submittedName>
</protein>
<evidence type="ECO:0000313" key="3">
    <source>
        <dbReference type="Proteomes" id="UP001296943"/>
    </source>
</evidence>
<dbReference type="SUPFAM" id="SSF51735">
    <property type="entry name" value="NAD(P)-binding Rossmann-fold domains"/>
    <property type="match status" value="1"/>
</dbReference>
<dbReference type="EMBL" id="JAFBDR010000020">
    <property type="protein sequence ID" value="MBM7572689.1"/>
    <property type="molecule type" value="Genomic_DNA"/>
</dbReference>
<dbReference type="RefSeq" id="WP_204501277.1">
    <property type="nucleotide sequence ID" value="NZ_JAFBDR010000020.1"/>
</dbReference>
<evidence type="ECO:0000313" key="2">
    <source>
        <dbReference type="EMBL" id="MBM7572689.1"/>
    </source>
</evidence>
<organism evidence="2 3">
    <name type="scientific">Aquibacillus albus</name>
    <dbReference type="NCBI Taxonomy" id="1168171"/>
    <lineage>
        <taxon>Bacteria</taxon>
        <taxon>Bacillati</taxon>
        <taxon>Bacillota</taxon>
        <taxon>Bacilli</taxon>
        <taxon>Bacillales</taxon>
        <taxon>Bacillaceae</taxon>
        <taxon>Aquibacillus</taxon>
    </lineage>
</organism>
<dbReference type="Proteomes" id="UP001296943">
    <property type="component" value="Unassembled WGS sequence"/>
</dbReference>
<name>A0ABS2N3K5_9BACI</name>
<accession>A0ABS2N3K5</accession>
<dbReference type="Gene3D" id="3.40.50.720">
    <property type="entry name" value="NAD(P)-binding Rossmann-like Domain"/>
    <property type="match status" value="1"/>
</dbReference>
<dbReference type="InterPro" id="IPR001509">
    <property type="entry name" value="Epimerase_deHydtase"/>
</dbReference>
<evidence type="ECO:0000259" key="1">
    <source>
        <dbReference type="Pfam" id="PF01370"/>
    </source>
</evidence>
<comment type="caution">
    <text evidence="2">The sequence shown here is derived from an EMBL/GenBank/DDBJ whole genome shotgun (WGS) entry which is preliminary data.</text>
</comment>
<sequence length="98" mass="11103">MAILVTGGAGYIGSHTVLFLQEQGEHDIVLDSLQKGHPEALHGAAFYEGTLQDSEVLDEILTNQRYSHSDTPEFVEKDGESSVEKILREFFYWYNRIN</sequence>
<dbReference type="InterPro" id="IPR036291">
    <property type="entry name" value="NAD(P)-bd_dom_sf"/>
</dbReference>
<gene>
    <name evidence="2" type="ORF">JOC48_003220</name>
</gene>